<evidence type="ECO:0000256" key="1">
    <source>
        <dbReference type="SAM" id="MobiDB-lite"/>
    </source>
</evidence>
<gene>
    <name evidence="3" type="ORF">HKN21_10320</name>
</gene>
<dbReference type="AlphaFoldDB" id="A0A7Y2H2I8"/>
<dbReference type="Pfam" id="PF05235">
    <property type="entry name" value="CHAD"/>
    <property type="match status" value="1"/>
</dbReference>
<reference evidence="3 4" key="1">
    <citation type="submission" date="2020-03" db="EMBL/GenBank/DDBJ databases">
        <title>Metabolic flexibility allows generalist bacteria to become dominant in a frequently disturbed ecosystem.</title>
        <authorList>
            <person name="Chen Y.-J."/>
            <person name="Leung P.M."/>
            <person name="Bay S.K."/>
            <person name="Hugenholtz P."/>
            <person name="Kessler A.J."/>
            <person name="Shelley G."/>
            <person name="Waite D.W."/>
            <person name="Cook P.L."/>
            <person name="Greening C."/>
        </authorList>
    </citation>
    <scope>NUCLEOTIDE SEQUENCE [LARGE SCALE GENOMIC DNA]</scope>
    <source>
        <strain evidence="3">SS_bin_28</strain>
    </source>
</reference>
<evidence type="ECO:0000259" key="2">
    <source>
        <dbReference type="PROSITE" id="PS51708"/>
    </source>
</evidence>
<name>A0A7Y2H2I8_UNCEI</name>
<dbReference type="PROSITE" id="PS51708">
    <property type="entry name" value="CHAD"/>
    <property type="match status" value="1"/>
</dbReference>
<protein>
    <submittedName>
        <fullName evidence="3">CHAD domain-containing protein</fullName>
    </submittedName>
</protein>
<dbReference type="InterPro" id="IPR038186">
    <property type="entry name" value="CHAD_dom_sf"/>
</dbReference>
<evidence type="ECO:0000313" key="3">
    <source>
        <dbReference type="EMBL" id="NNF07144.1"/>
    </source>
</evidence>
<comment type="caution">
    <text evidence="3">The sequence shown here is derived from an EMBL/GenBank/DDBJ whole genome shotgun (WGS) entry which is preliminary data.</text>
</comment>
<dbReference type="PANTHER" id="PTHR39339:SF1">
    <property type="entry name" value="CHAD DOMAIN-CONTAINING PROTEIN"/>
    <property type="match status" value="1"/>
</dbReference>
<feature type="region of interest" description="Disordered" evidence="1">
    <location>
        <begin position="337"/>
        <end position="367"/>
    </location>
</feature>
<evidence type="ECO:0000313" key="4">
    <source>
        <dbReference type="Proteomes" id="UP000547674"/>
    </source>
</evidence>
<dbReference type="Gene3D" id="1.40.20.10">
    <property type="entry name" value="CHAD domain"/>
    <property type="match status" value="1"/>
</dbReference>
<dbReference type="SMART" id="SM00880">
    <property type="entry name" value="CHAD"/>
    <property type="match status" value="1"/>
</dbReference>
<accession>A0A7Y2H2I8</accession>
<feature type="domain" description="CHAD" evidence="2">
    <location>
        <begin position="200"/>
        <end position="367"/>
    </location>
</feature>
<dbReference type="Proteomes" id="UP000547674">
    <property type="component" value="Unassembled WGS sequence"/>
</dbReference>
<sequence>MTPCYVMPPAKDKRADVALRAWIEECGFTPAVTYRLSTKDTYHDTYDGRLSIAGFRLYFRHGENRWYLEKDGKTKFSQSGSISGPKKGGLKKKLHAFARKSEWIPLLHVLREEQVFESKADPENQIKTIHFRYQDPFVDQEPLQGPRLFVFHESGDIEHLLLSQLEGERKDTFDPLLEGLALLNIVAPHRGRFSFEAVPSDPISLTLKKYLALQADVLTAHRRGGLLDLHVEFVHQLRVATRRGRAVARTLAPHIKDRRYRALARELKWLGNALGHVRDFDVLLPVIRRDLDKVNGPQAAKDFLMAAFEKRRAASLAEAQSSLGSERFDRLIQALKEPDRLSSGKSSSGRKGKERALLANKPTQELI</sequence>
<dbReference type="EMBL" id="JABDJR010000414">
    <property type="protein sequence ID" value="NNF07144.1"/>
    <property type="molecule type" value="Genomic_DNA"/>
</dbReference>
<organism evidence="3 4">
    <name type="scientific">Eiseniibacteriota bacterium</name>
    <dbReference type="NCBI Taxonomy" id="2212470"/>
    <lineage>
        <taxon>Bacteria</taxon>
        <taxon>Candidatus Eiseniibacteriota</taxon>
    </lineage>
</organism>
<feature type="non-terminal residue" evidence="3">
    <location>
        <position position="367"/>
    </location>
</feature>
<dbReference type="PANTHER" id="PTHR39339">
    <property type="entry name" value="SLR1444 PROTEIN"/>
    <property type="match status" value="1"/>
</dbReference>
<dbReference type="InterPro" id="IPR007899">
    <property type="entry name" value="CHAD_dom"/>
</dbReference>
<proteinExistence type="predicted"/>